<evidence type="ECO:0000259" key="6">
    <source>
        <dbReference type="Pfam" id="PF04542"/>
    </source>
</evidence>
<dbReference type="InterPro" id="IPR007627">
    <property type="entry name" value="RNA_pol_sigma70_r2"/>
</dbReference>
<evidence type="ECO:0000313" key="7">
    <source>
        <dbReference type="EMBL" id="SCC44333.1"/>
    </source>
</evidence>
<evidence type="ECO:0000256" key="2">
    <source>
        <dbReference type="ARBA" id="ARBA00023015"/>
    </source>
</evidence>
<dbReference type="STRING" id="1335309.GA0116948_1097"/>
<dbReference type="EMBL" id="FMAR01000009">
    <property type="protein sequence ID" value="SCC44333.1"/>
    <property type="molecule type" value="Genomic_DNA"/>
</dbReference>
<dbReference type="GO" id="GO:0003677">
    <property type="term" value="F:DNA binding"/>
    <property type="evidence" value="ECO:0007669"/>
    <property type="project" value="UniProtKB-KW"/>
</dbReference>
<keyword evidence="5" id="KW-0804">Transcription</keyword>
<dbReference type="InterPro" id="IPR014284">
    <property type="entry name" value="RNA_pol_sigma-70_dom"/>
</dbReference>
<protein>
    <submittedName>
        <fullName evidence="7">RNA polymerase sigma-70 factor, ECF subfamily</fullName>
    </submittedName>
</protein>
<dbReference type="NCBIfam" id="TIGR02937">
    <property type="entry name" value="sigma70-ECF"/>
    <property type="match status" value="1"/>
</dbReference>
<dbReference type="GO" id="GO:0016987">
    <property type="term" value="F:sigma factor activity"/>
    <property type="evidence" value="ECO:0007669"/>
    <property type="project" value="UniProtKB-KW"/>
</dbReference>
<keyword evidence="2" id="KW-0805">Transcription regulation</keyword>
<dbReference type="Pfam" id="PF04542">
    <property type="entry name" value="Sigma70_r2"/>
    <property type="match status" value="1"/>
</dbReference>
<organism evidence="7 8">
    <name type="scientific">Chitinophaga costaii</name>
    <dbReference type="NCBI Taxonomy" id="1335309"/>
    <lineage>
        <taxon>Bacteria</taxon>
        <taxon>Pseudomonadati</taxon>
        <taxon>Bacteroidota</taxon>
        <taxon>Chitinophagia</taxon>
        <taxon>Chitinophagales</taxon>
        <taxon>Chitinophagaceae</taxon>
        <taxon>Chitinophaga</taxon>
    </lineage>
</organism>
<dbReference type="SUPFAM" id="SSF88946">
    <property type="entry name" value="Sigma2 domain of RNA polymerase sigma factors"/>
    <property type="match status" value="1"/>
</dbReference>
<gene>
    <name evidence="7" type="ORF">GA0116948_1097</name>
</gene>
<dbReference type="OrthoDB" id="9782108at2"/>
<keyword evidence="8" id="KW-1185">Reference proteome</keyword>
<keyword evidence="4" id="KW-0238">DNA-binding</keyword>
<dbReference type="InterPro" id="IPR013324">
    <property type="entry name" value="RNA_pol_sigma_r3/r4-like"/>
</dbReference>
<comment type="similarity">
    <text evidence="1">Belongs to the sigma-70 factor family. ECF subfamily.</text>
</comment>
<feature type="domain" description="RNA polymerase sigma-70 region 2" evidence="6">
    <location>
        <begin position="13"/>
        <end position="78"/>
    </location>
</feature>
<accession>A0A1C4EL78</accession>
<evidence type="ECO:0000313" key="8">
    <source>
        <dbReference type="Proteomes" id="UP000242818"/>
    </source>
</evidence>
<proteinExistence type="inferred from homology"/>
<dbReference type="Proteomes" id="UP000242818">
    <property type="component" value="Unassembled WGS sequence"/>
</dbReference>
<dbReference type="InterPro" id="IPR013325">
    <property type="entry name" value="RNA_pol_sigma_r2"/>
</dbReference>
<evidence type="ECO:0000256" key="1">
    <source>
        <dbReference type="ARBA" id="ARBA00010641"/>
    </source>
</evidence>
<dbReference type="PANTHER" id="PTHR43133">
    <property type="entry name" value="RNA POLYMERASE ECF-TYPE SIGMA FACTO"/>
    <property type="match status" value="1"/>
</dbReference>
<dbReference type="RefSeq" id="WP_089712875.1">
    <property type="nucleotide sequence ID" value="NZ_FMAR01000009.1"/>
</dbReference>
<sequence length="189" mass="22294">MQSNKNIQAHKWVNEYADYLFHYAHQRVDDVALSNDLIQDTFLSALEGMDKFEGRSSELTWLRAILKNKIIDHYRKQASGLNKIMINMPGKQEEALDFFDENGIWKEAFAPKPFAEQADEKLQAKEFYEILKMCMKKLPKLWASVFSLKHIDEEDSSVICEQMNITNANYWVIIHRAKLNLRECFQNNW</sequence>
<dbReference type="AlphaFoldDB" id="A0A1C4EL78"/>
<evidence type="ECO:0000256" key="4">
    <source>
        <dbReference type="ARBA" id="ARBA00023125"/>
    </source>
</evidence>
<dbReference type="SUPFAM" id="SSF88659">
    <property type="entry name" value="Sigma3 and sigma4 domains of RNA polymerase sigma factors"/>
    <property type="match status" value="1"/>
</dbReference>
<dbReference type="InterPro" id="IPR039425">
    <property type="entry name" value="RNA_pol_sigma-70-like"/>
</dbReference>
<reference evidence="7 8" key="1">
    <citation type="submission" date="2016-08" db="EMBL/GenBank/DDBJ databases">
        <authorList>
            <person name="Seilhamer J.J."/>
        </authorList>
    </citation>
    <scope>NUCLEOTIDE SEQUENCE [LARGE SCALE GENOMIC DNA]</scope>
    <source>
        <strain evidence="7 8">A37T2</strain>
    </source>
</reference>
<dbReference type="Gene3D" id="1.10.1740.10">
    <property type="match status" value="1"/>
</dbReference>
<evidence type="ECO:0000256" key="3">
    <source>
        <dbReference type="ARBA" id="ARBA00023082"/>
    </source>
</evidence>
<dbReference type="GO" id="GO:0006352">
    <property type="term" value="P:DNA-templated transcription initiation"/>
    <property type="evidence" value="ECO:0007669"/>
    <property type="project" value="InterPro"/>
</dbReference>
<evidence type="ECO:0000256" key="5">
    <source>
        <dbReference type="ARBA" id="ARBA00023163"/>
    </source>
</evidence>
<keyword evidence="3" id="KW-0731">Sigma factor</keyword>
<name>A0A1C4EL78_9BACT</name>
<dbReference type="PANTHER" id="PTHR43133:SF8">
    <property type="entry name" value="RNA POLYMERASE SIGMA FACTOR HI_1459-RELATED"/>
    <property type="match status" value="1"/>
</dbReference>